<proteinExistence type="inferred from homology"/>
<sequence>MKMLEGKVVIVTGAGRGIGRDIALLMAKEGAKVVVNDLGVALDGTGGETSPAQQVVDEIRAAGGEAVPNFDSVASWESAQKIVQTALDSFGRIDCVVNNAGILRDIMFHKMEPQDWEMVIQVMLHGAFYMSRAAITHFKAQESGCFVHMISTSGLAGNYGQAAYASAKAGMVGLSKSIAIDAQKYNVRSNCVAPSAWTRMTGSIPETEANKARIAQRKQVTPDKNAPLVAYLASDAAKDVNGQIFATRMNEIFLMSQSRPLRSIHRSEGWTPETIATHAIPALKASFYPIERNQDVFCWDPV</sequence>
<gene>
    <name evidence="3" type="ORF">ACFSMZ_09165</name>
</gene>
<dbReference type="SMART" id="SM00822">
    <property type="entry name" value="PKS_KR"/>
    <property type="match status" value="1"/>
</dbReference>
<evidence type="ECO:0000313" key="3">
    <source>
        <dbReference type="EMBL" id="MFD2259932.1"/>
    </source>
</evidence>
<keyword evidence="4" id="KW-1185">Reference proteome</keyword>
<dbReference type="PRINTS" id="PR00081">
    <property type="entry name" value="GDHRDH"/>
</dbReference>
<evidence type="ECO:0000256" key="1">
    <source>
        <dbReference type="RuleBase" id="RU000363"/>
    </source>
</evidence>
<dbReference type="Gene3D" id="3.40.50.720">
    <property type="entry name" value="NAD(P)-binding Rossmann-like Domain"/>
    <property type="match status" value="1"/>
</dbReference>
<dbReference type="PROSITE" id="PS00061">
    <property type="entry name" value="ADH_SHORT"/>
    <property type="match status" value="1"/>
</dbReference>
<dbReference type="Proteomes" id="UP001597373">
    <property type="component" value="Unassembled WGS sequence"/>
</dbReference>
<accession>A0ABW5DG69</accession>
<dbReference type="SUPFAM" id="SSF51735">
    <property type="entry name" value="NAD(P)-binding Rossmann-fold domains"/>
    <property type="match status" value="1"/>
</dbReference>
<evidence type="ECO:0000313" key="4">
    <source>
        <dbReference type="Proteomes" id="UP001597373"/>
    </source>
</evidence>
<dbReference type="InterPro" id="IPR057326">
    <property type="entry name" value="KR_dom"/>
</dbReference>
<evidence type="ECO:0000259" key="2">
    <source>
        <dbReference type="SMART" id="SM00822"/>
    </source>
</evidence>
<comment type="caution">
    <text evidence="3">The sequence shown here is derived from an EMBL/GenBank/DDBJ whole genome shotgun (WGS) entry which is preliminary data.</text>
</comment>
<organism evidence="3 4">
    <name type="scientific">Chelativorans composti</name>
    <dbReference type="NCBI Taxonomy" id="768533"/>
    <lineage>
        <taxon>Bacteria</taxon>
        <taxon>Pseudomonadati</taxon>
        <taxon>Pseudomonadota</taxon>
        <taxon>Alphaproteobacteria</taxon>
        <taxon>Hyphomicrobiales</taxon>
        <taxon>Phyllobacteriaceae</taxon>
        <taxon>Chelativorans</taxon>
    </lineage>
</organism>
<dbReference type="PANTHER" id="PTHR45024:SF3">
    <property type="entry name" value="BLL2957 PROTEIN"/>
    <property type="match status" value="1"/>
</dbReference>
<dbReference type="PRINTS" id="PR00080">
    <property type="entry name" value="SDRFAMILY"/>
</dbReference>
<dbReference type="PANTHER" id="PTHR45024">
    <property type="entry name" value="DEHYDROGENASES, SHORT CHAIN"/>
    <property type="match status" value="1"/>
</dbReference>
<protein>
    <submittedName>
        <fullName evidence="3">SDR family NAD(P)-dependent oxidoreductase</fullName>
    </submittedName>
</protein>
<dbReference type="InterPro" id="IPR051687">
    <property type="entry name" value="Peroxisomal_Beta-Oxidation"/>
</dbReference>
<name>A0ABW5DG69_9HYPH</name>
<feature type="domain" description="Ketoreductase" evidence="2">
    <location>
        <begin position="7"/>
        <end position="203"/>
    </location>
</feature>
<comment type="similarity">
    <text evidence="1">Belongs to the short-chain dehydrogenases/reductases (SDR) family.</text>
</comment>
<dbReference type="InterPro" id="IPR002347">
    <property type="entry name" value="SDR_fam"/>
</dbReference>
<dbReference type="InterPro" id="IPR036291">
    <property type="entry name" value="NAD(P)-bd_dom_sf"/>
</dbReference>
<reference evidence="4" key="1">
    <citation type="journal article" date="2019" name="Int. J. Syst. Evol. Microbiol.">
        <title>The Global Catalogue of Microorganisms (GCM) 10K type strain sequencing project: providing services to taxonomists for standard genome sequencing and annotation.</title>
        <authorList>
            <consortium name="The Broad Institute Genomics Platform"/>
            <consortium name="The Broad Institute Genome Sequencing Center for Infectious Disease"/>
            <person name="Wu L."/>
            <person name="Ma J."/>
        </authorList>
    </citation>
    <scope>NUCLEOTIDE SEQUENCE [LARGE SCALE GENOMIC DNA]</scope>
    <source>
        <strain evidence="4">KCTC 23707</strain>
    </source>
</reference>
<dbReference type="Pfam" id="PF00106">
    <property type="entry name" value="adh_short"/>
    <property type="match status" value="1"/>
</dbReference>
<dbReference type="InterPro" id="IPR020904">
    <property type="entry name" value="Sc_DH/Rdtase_CS"/>
</dbReference>
<dbReference type="EMBL" id="JBHUIR010000030">
    <property type="protein sequence ID" value="MFD2259932.1"/>
    <property type="molecule type" value="Genomic_DNA"/>
</dbReference>
<dbReference type="RefSeq" id="WP_345099444.1">
    <property type="nucleotide sequence ID" value="NZ_BAABGS010000061.1"/>
</dbReference>